<evidence type="ECO:0000256" key="1">
    <source>
        <dbReference type="ARBA" id="ARBA00001974"/>
    </source>
</evidence>
<dbReference type="GO" id="GO:0071949">
    <property type="term" value="F:FAD binding"/>
    <property type="evidence" value="ECO:0007669"/>
    <property type="project" value="InterPro"/>
</dbReference>
<dbReference type="SUPFAM" id="SSF56176">
    <property type="entry name" value="FAD-binding/transporter-associated domain-like"/>
    <property type="match status" value="1"/>
</dbReference>
<dbReference type="InterPro" id="IPR050416">
    <property type="entry name" value="FAD-linked_Oxidoreductase"/>
</dbReference>
<organism evidence="7 8">
    <name type="scientific">Jiangella mangrovi</name>
    <dbReference type="NCBI Taxonomy" id="1524084"/>
    <lineage>
        <taxon>Bacteria</taxon>
        <taxon>Bacillati</taxon>
        <taxon>Actinomycetota</taxon>
        <taxon>Actinomycetes</taxon>
        <taxon>Jiangellales</taxon>
        <taxon>Jiangellaceae</taxon>
        <taxon>Jiangella</taxon>
    </lineage>
</organism>
<feature type="domain" description="FAD-binding PCMH-type" evidence="6">
    <location>
        <begin position="38"/>
        <end position="208"/>
    </location>
</feature>
<dbReference type="PANTHER" id="PTHR42973:SF39">
    <property type="entry name" value="FAD-BINDING PCMH-TYPE DOMAIN-CONTAINING PROTEIN"/>
    <property type="match status" value="1"/>
</dbReference>
<proteinExistence type="inferred from homology"/>
<dbReference type="Gene3D" id="3.40.462.20">
    <property type="match status" value="1"/>
</dbReference>
<dbReference type="RefSeq" id="WP_184818650.1">
    <property type="nucleotide sequence ID" value="NZ_JACHMM010000001.1"/>
</dbReference>
<keyword evidence="8" id="KW-1185">Reference proteome</keyword>
<evidence type="ECO:0000259" key="6">
    <source>
        <dbReference type="PROSITE" id="PS51387"/>
    </source>
</evidence>
<dbReference type="PANTHER" id="PTHR42973">
    <property type="entry name" value="BINDING OXIDOREDUCTASE, PUTATIVE (AFU_ORTHOLOGUE AFUA_1G17690)-RELATED"/>
    <property type="match status" value="1"/>
</dbReference>
<evidence type="ECO:0000256" key="4">
    <source>
        <dbReference type="ARBA" id="ARBA00022827"/>
    </source>
</evidence>
<dbReference type="Gene3D" id="3.30.465.10">
    <property type="match status" value="1"/>
</dbReference>
<keyword evidence="5" id="KW-0560">Oxidoreductase</keyword>
<dbReference type="GO" id="GO:0016491">
    <property type="term" value="F:oxidoreductase activity"/>
    <property type="evidence" value="ECO:0007669"/>
    <property type="project" value="UniProtKB-KW"/>
</dbReference>
<dbReference type="Pfam" id="PF08031">
    <property type="entry name" value="BBE"/>
    <property type="match status" value="1"/>
</dbReference>
<keyword evidence="3" id="KW-0285">Flavoprotein</keyword>
<sequence>MIGTSIQLSQLRSATGGAVIAPGDDDYDSARRLLAGGFDRRPAVIVRPDDTAGVAAAVGIARDGGISLSVRAGGHGGAGHAVIDDGLVVDLRGLTRLDVDLEGRTAWAGGGLTAGAYTTAVAEHGLATGFGDTGSVGIGGITLGGGVGHLSRLHGLTVDNLLAAEVVTADGRILRVDADTEPDLFWALRGGGGNFGVVTRFRYRLHELPSVVGGLLLLPATAENIAAFAAAAAAAPDELSTIATVMPAPPLPFVPEHLRGQLVIMGTLCYAGPDAAGQQAVAPFRDIAAPVADLVRPMPYPGLFPPDDPDMPRPVTVGTTGYLDHVDLATAETIVDHLSRSDAPLRLVQLRVLGGAISRVSNDATAYGHRAANVMVNVVSMVLGPQDRPARQQWVDDLTTALDQGVPGSYVNFVSDDGPEHARSAYPPATWDRLAAIKAVYDPANLFRSNHNIAPVVGS</sequence>
<gene>
    <name evidence="7" type="ORF">HD601_000292</name>
</gene>
<protein>
    <submittedName>
        <fullName evidence="7">FAD/FMN-containing dehydrogenase</fullName>
    </submittedName>
</protein>
<dbReference type="InterPro" id="IPR006094">
    <property type="entry name" value="Oxid_FAD_bind_N"/>
</dbReference>
<evidence type="ECO:0000313" key="7">
    <source>
        <dbReference type="EMBL" id="MBB5785717.1"/>
    </source>
</evidence>
<comment type="similarity">
    <text evidence="2">Belongs to the oxygen-dependent FAD-linked oxidoreductase family.</text>
</comment>
<evidence type="ECO:0000256" key="5">
    <source>
        <dbReference type="ARBA" id="ARBA00023002"/>
    </source>
</evidence>
<evidence type="ECO:0000256" key="2">
    <source>
        <dbReference type="ARBA" id="ARBA00005466"/>
    </source>
</evidence>
<dbReference type="InterPro" id="IPR016169">
    <property type="entry name" value="FAD-bd_PCMH_sub2"/>
</dbReference>
<name>A0A7W9GKS5_9ACTN</name>
<dbReference type="Proteomes" id="UP000542813">
    <property type="component" value="Unassembled WGS sequence"/>
</dbReference>
<evidence type="ECO:0000256" key="3">
    <source>
        <dbReference type="ARBA" id="ARBA00022630"/>
    </source>
</evidence>
<dbReference type="Pfam" id="PF01565">
    <property type="entry name" value="FAD_binding_4"/>
    <property type="match status" value="1"/>
</dbReference>
<dbReference type="InterPro" id="IPR016166">
    <property type="entry name" value="FAD-bd_PCMH"/>
</dbReference>
<comment type="caution">
    <text evidence="7">The sequence shown here is derived from an EMBL/GenBank/DDBJ whole genome shotgun (WGS) entry which is preliminary data.</text>
</comment>
<dbReference type="AlphaFoldDB" id="A0A7W9GKS5"/>
<comment type="cofactor">
    <cofactor evidence="1">
        <name>FAD</name>
        <dbReference type="ChEBI" id="CHEBI:57692"/>
    </cofactor>
</comment>
<dbReference type="EMBL" id="JACHMM010000001">
    <property type="protein sequence ID" value="MBB5785717.1"/>
    <property type="molecule type" value="Genomic_DNA"/>
</dbReference>
<keyword evidence="4" id="KW-0274">FAD</keyword>
<dbReference type="Gene3D" id="3.30.43.10">
    <property type="entry name" value="Uridine Diphospho-n-acetylenolpyruvylglucosamine Reductase, domain 2"/>
    <property type="match status" value="1"/>
</dbReference>
<dbReference type="PROSITE" id="PS51387">
    <property type="entry name" value="FAD_PCMH"/>
    <property type="match status" value="1"/>
</dbReference>
<accession>A0A7W9GKS5</accession>
<dbReference type="InterPro" id="IPR016164">
    <property type="entry name" value="FAD-linked_Oxase-like_C"/>
</dbReference>
<evidence type="ECO:0000313" key="8">
    <source>
        <dbReference type="Proteomes" id="UP000542813"/>
    </source>
</evidence>
<reference evidence="7 8" key="1">
    <citation type="submission" date="2020-08" db="EMBL/GenBank/DDBJ databases">
        <title>Sequencing the genomes of 1000 actinobacteria strains.</title>
        <authorList>
            <person name="Klenk H.-P."/>
        </authorList>
    </citation>
    <scope>NUCLEOTIDE SEQUENCE [LARGE SCALE GENOMIC DNA]</scope>
    <source>
        <strain evidence="7 8">DSM 102122</strain>
    </source>
</reference>
<dbReference type="SUPFAM" id="SSF55103">
    <property type="entry name" value="FAD-linked oxidases, C-terminal domain"/>
    <property type="match status" value="1"/>
</dbReference>
<dbReference type="InterPro" id="IPR012951">
    <property type="entry name" value="BBE"/>
</dbReference>
<dbReference type="InterPro" id="IPR036318">
    <property type="entry name" value="FAD-bd_PCMH-like_sf"/>
</dbReference>
<dbReference type="InterPro" id="IPR016167">
    <property type="entry name" value="FAD-bd_PCMH_sub1"/>
</dbReference>